<dbReference type="GeneID" id="6074009"/>
<proteinExistence type="predicted"/>
<evidence type="ECO:0000259" key="2">
    <source>
        <dbReference type="Pfam" id="PF17667"/>
    </source>
</evidence>
<dbReference type="InterPro" id="IPR011009">
    <property type="entry name" value="Kinase-like_dom_sf"/>
</dbReference>
<sequence>MCGDEVFLGFDPTVSLNDNGDVVSIVVRGTKSKVTYIVDQKLHVATGLTGRCTRVWQAHSSTDPKQSVIIKDAWPSVAKASKESEMLARLKDVTGVPNVITAITVKTWEYGDKPKADTFDTTDRVRREIAPSNYRTRKHRRLVMGTLGIKVHHFETLSELIGAFQDVIAAHRDACARGVLHRDISLNNIMLQGTSPNRKGLLIDFDHALYQQKNDTYGRKAVDVIDDNDINSSLAPPGSPVKTVAVLEDAQVASKRKRTIQESGTMLDDVQLAMEQTGTPLFIATALLLGTELHQDKHDLESIFYAFLYALMAFKGPGATRNKADFLALPSMPAILDWFDLNVMQTCFSKMAHIKMGHFCDFERTFIKKMDPYFNQLHPFIRSLFAATFTDNHCDRSHLDHNLMLNLFNTEYERLLALEKEEEDEGRPRKHAKTDKSKIRGSSNLLP</sequence>
<dbReference type="AlphaFoldDB" id="B0D2C1"/>
<gene>
    <name evidence="3" type="ORF">LACBIDRAFT_315415</name>
</gene>
<dbReference type="PROSITE" id="PS00109">
    <property type="entry name" value="PROTEIN_KINASE_TYR"/>
    <property type="match status" value="1"/>
</dbReference>
<dbReference type="Proteomes" id="UP000001194">
    <property type="component" value="Unassembled WGS sequence"/>
</dbReference>
<dbReference type="RefSeq" id="XP_001878021.1">
    <property type="nucleotide sequence ID" value="XM_001877986.1"/>
</dbReference>
<dbReference type="InterPro" id="IPR040976">
    <property type="entry name" value="Pkinase_fungal"/>
</dbReference>
<reference evidence="3 4" key="1">
    <citation type="journal article" date="2008" name="Nature">
        <title>The genome of Laccaria bicolor provides insights into mycorrhizal symbiosis.</title>
        <authorList>
            <person name="Martin F."/>
            <person name="Aerts A."/>
            <person name="Ahren D."/>
            <person name="Brun A."/>
            <person name="Danchin E.G.J."/>
            <person name="Duchaussoy F."/>
            <person name="Gibon J."/>
            <person name="Kohler A."/>
            <person name="Lindquist E."/>
            <person name="Pereda V."/>
            <person name="Salamov A."/>
            <person name="Shapiro H.J."/>
            <person name="Wuyts J."/>
            <person name="Blaudez D."/>
            <person name="Buee M."/>
            <person name="Brokstein P."/>
            <person name="Canbaeck B."/>
            <person name="Cohen D."/>
            <person name="Courty P.E."/>
            <person name="Coutinho P.M."/>
            <person name="Delaruelle C."/>
            <person name="Detter J.C."/>
            <person name="Deveau A."/>
            <person name="DiFazio S."/>
            <person name="Duplessis S."/>
            <person name="Fraissinet-Tachet L."/>
            <person name="Lucic E."/>
            <person name="Frey-Klett P."/>
            <person name="Fourrey C."/>
            <person name="Feussner I."/>
            <person name="Gay G."/>
            <person name="Grimwood J."/>
            <person name="Hoegger P.J."/>
            <person name="Jain P."/>
            <person name="Kilaru S."/>
            <person name="Labbe J."/>
            <person name="Lin Y.C."/>
            <person name="Legue V."/>
            <person name="Le Tacon F."/>
            <person name="Marmeisse R."/>
            <person name="Melayah D."/>
            <person name="Montanini B."/>
            <person name="Muratet M."/>
            <person name="Nehls U."/>
            <person name="Niculita-Hirzel H."/>
            <person name="Oudot-Le Secq M.P."/>
            <person name="Peter M."/>
            <person name="Quesneville H."/>
            <person name="Rajashekar B."/>
            <person name="Reich M."/>
            <person name="Rouhier N."/>
            <person name="Schmutz J."/>
            <person name="Yin T."/>
            <person name="Chalot M."/>
            <person name="Henrissat B."/>
            <person name="Kuees U."/>
            <person name="Lucas S."/>
            <person name="Van de Peer Y."/>
            <person name="Podila G.K."/>
            <person name="Polle A."/>
            <person name="Pukkila P.J."/>
            <person name="Richardson P.M."/>
            <person name="Rouze P."/>
            <person name="Sanders I.R."/>
            <person name="Stajich J.E."/>
            <person name="Tunlid A."/>
            <person name="Tuskan G."/>
            <person name="Grigoriev I.V."/>
        </authorList>
    </citation>
    <scope>NUCLEOTIDE SEQUENCE [LARGE SCALE GENOMIC DNA]</scope>
    <source>
        <strain evidence="4">S238N-H82 / ATCC MYA-4686</strain>
    </source>
</reference>
<evidence type="ECO:0000313" key="3">
    <source>
        <dbReference type="EMBL" id="EDR10720.1"/>
    </source>
</evidence>
<feature type="domain" description="Fungal-type protein kinase" evidence="2">
    <location>
        <begin position="273"/>
        <end position="309"/>
    </location>
</feature>
<dbReference type="Pfam" id="PF17667">
    <property type="entry name" value="Pkinase_fungal"/>
    <property type="match status" value="2"/>
</dbReference>
<evidence type="ECO:0000313" key="4">
    <source>
        <dbReference type="Proteomes" id="UP000001194"/>
    </source>
</evidence>
<keyword evidence="4" id="KW-1185">Reference proteome</keyword>
<dbReference type="OrthoDB" id="5569250at2759"/>
<dbReference type="HOGENOM" id="CLU_612603_0_0_1"/>
<feature type="region of interest" description="Disordered" evidence="1">
    <location>
        <begin position="419"/>
        <end position="447"/>
    </location>
</feature>
<dbReference type="InParanoid" id="B0D2C1"/>
<dbReference type="Gene3D" id="1.10.510.10">
    <property type="entry name" value="Transferase(Phosphotransferase) domain 1"/>
    <property type="match status" value="1"/>
</dbReference>
<dbReference type="PANTHER" id="PTHR38248">
    <property type="entry name" value="FUNK1 6"/>
    <property type="match status" value="1"/>
</dbReference>
<protein>
    <submittedName>
        <fullName evidence="3">Predicted protein</fullName>
    </submittedName>
</protein>
<feature type="domain" description="Fungal-type protein kinase" evidence="2">
    <location>
        <begin position="5"/>
        <end position="214"/>
    </location>
</feature>
<dbReference type="InterPro" id="IPR008266">
    <property type="entry name" value="Tyr_kinase_AS"/>
</dbReference>
<organism evidence="4">
    <name type="scientific">Laccaria bicolor (strain S238N-H82 / ATCC MYA-4686)</name>
    <name type="common">Bicoloured deceiver</name>
    <name type="synonym">Laccaria laccata var. bicolor</name>
    <dbReference type="NCBI Taxonomy" id="486041"/>
    <lineage>
        <taxon>Eukaryota</taxon>
        <taxon>Fungi</taxon>
        <taxon>Dikarya</taxon>
        <taxon>Basidiomycota</taxon>
        <taxon>Agaricomycotina</taxon>
        <taxon>Agaricomycetes</taxon>
        <taxon>Agaricomycetidae</taxon>
        <taxon>Agaricales</taxon>
        <taxon>Agaricineae</taxon>
        <taxon>Hydnangiaceae</taxon>
        <taxon>Laccaria</taxon>
    </lineage>
</organism>
<dbReference type="PANTHER" id="PTHR38248:SF2">
    <property type="entry name" value="FUNK1 11"/>
    <property type="match status" value="1"/>
</dbReference>
<name>B0D2C1_LACBS</name>
<evidence type="ECO:0000256" key="1">
    <source>
        <dbReference type="SAM" id="MobiDB-lite"/>
    </source>
</evidence>
<dbReference type="KEGG" id="lbc:LACBIDRAFT_315415"/>
<accession>B0D2C1</accession>
<dbReference type="GO" id="GO:0004672">
    <property type="term" value="F:protein kinase activity"/>
    <property type="evidence" value="ECO:0007669"/>
    <property type="project" value="InterPro"/>
</dbReference>
<dbReference type="SUPFAM" id="SSF56112">
    <property type="entry name" value="Protein kinase-like (PK-like)"/>
    <property type="match status" value="1"/>
</dbReference>
<dbReference type="EMBL" id="DS547096">
    <property type="protein sequence ID" value="EDR10720.1"/>
    <property type="molecule type" value="Genomic_DNA"/>
</dbReference>